<proteinExistence type="predicted"/>
<comment type="caution">
    <text evidence="1">The sequence shown here is derived from an EMBL/GenBank/DDBJ whole genome shotgun (WGS) entry which is preliminary data.</text>
</comment>
<name>A0AAV7NP62_PLEWA</name>
<organism evidence="1 2">
    <name type="scientific">Pleurodeles waltl</name>
    <name type="common">Iberian ribbed newt</name>
    <dbReference type="NCBI Taxonomy" id="8319"/>
    <lineage>
        <taxon>Eukaryota</taxon>
        <taxon>Metazoa</taxon>
        <taxon>Chordata</taxon>
        <taxon>Craniata</taxon>
        <taxon>Vertebrata</taxon>
        <taxon>Euteleostomi</taxon>
        <taxon>Amphibia</taxon>
        <taxon>Batrachia</taxon>
        <taxon>Caudata</taxon>
        <taxon>Salamandroidea</taxon>
        <taxon>Salamandridae</taxon>
        <taxon>Pleurodelinae</taxon>
        <taxon>Pleurodeles</taxon>
    </lineage>
</organism>
<reference evidence="1" key="1">
    <citation type="journal article" date="2022" name="bioRxiv">
        <title>Sequencing and chromosome-scale assembly of the giantPleurodeles waltlgenome.</title>
        <authorList>
            <person name="Brown T."/>
            <person name="Elewa A."/>
            <person name="Iarovenko S."/>
            <person name="Subramanian E."/>
            <person name="Araus A.J."/>
            <person name="Petzold A."/>
            <person name="Susuki M."/>
            <person name="Suzuki K.-i.T."/>
            <person name="Hayashi T."/>
            <person name="Toyoda A."/>
            <person name="Oliveira C."/>
            <person name="Osipova E."/>
            <person name="Leigh N.D."/>
            <person name="Simon A."/>
            <person name="Yun M.H."/>
        </authorList>
    </citation>
    <scope>NUCLEOTIDE SEQUENCE</scope>
    <source>
        <strain evidence="1">20211129_DDA</strain>
        <tissue evidence="1">Liver</tissue>
    </source>
</reference>
<gene>
    <name evidence="1" type="ORF">NDU88_004382</name>
</gene>
<evidence type="ECO:0000313" key="1">
    <source>
        <dbReference type="EMBL" id="KAJ1116163.1"/>
    </source>
</evidence>
<dbReference type="AlphaFoldDB" id="A0AAV7NP62"/>
<protein>
    <submittedName>
        <fullName evidence="1">Uncharacterized protein</fullName>
    </submittedName>
</protein>
<dbReference type="Proteomes" id="UP001066276">
    <property type="component" value="Chromosome 8"/>
</dbReference>
<accession>A0AAV7NP62</accession>
<sequence>MVPDIVNLLSGNESASGVILAHGHGERLRLVWDIDPIRLDRAGPVSMLLLLLTPEAVWDWLELGSGDGTPKSQSGGVREQPAKMGNLQSALCRITRRRRATRGAKVIVRSDDTLNLDRRRQEREEARLLVRSVTAEVYPRSCSHREDGRLTQDSDSTNA</sequence>
<evidence type="ECO:0000313" key="2">
    <source>
        <dbReference type="Proteomes" id="UP001066276"/>
    </source>
</evidence>
<dbReference type="EMBL" id="JANPWB010000012">
    <property type="protein sequence ID" value="KAJ1116163.1"/>
    <property type="molecule type" value="Genomic_DNA"/>
</dbReference>
<keyword evidence="2" id="KW-1185">Reference proteome</keyword>